<dbReference type="InterPro" id="IPR038740">
    <property type="entry name" value="BioF2-like_GNAT_dom"/>
</dbReference>
<sequence length="413" mass="45262">MALISDHPTAALSFRDAAWPAETAGNPRFATRWLTHEDAAGPQRNAWRELAANASEPNPFYEDHLLLPALQHLSGNTDIRLLAIEDRLEPGRLIAFLPVKVSHTCRGLPLPTATAWRSIHTFLATPLIRKGCEWDGMRAIVRSLRQAGLKLIRMPHMAADGPVAEALSVLTSTNSLAVATSRSFERALLKSGHDGESYIAESVSKKKRKEYARQSRRLADLGEVTFETADMCDEAAVEGIALEFLELELASWKGRAGTAIAQRPAEARFFFDACRAAAAAGKLFPLTMRVDGAPVTTILNFGGSGSDGTGQFSFKIAHDESYARYSPGVLLELELTRRLLDTPGIAFTDSCANPDHPMIDHLWRERRTMKDVTIATSKFVPSAAVHWAAAVDRNEISAKRSLRAIVARIKRSA</sequence>
<feature type="domain" description="BioF2-like acetyltransferase" evidence="1">
    <location>
        <begin position="205"/>
        <end position="341"/>
    </location>
</feature>
<comment type="caution">
    <text evidence="2">The sequence shown here is derived from an EMBL/GenBank/DDBJ whole genome shotgun (WGS) entry which is preliminary data.</text>
</comment>
<proteinExistence type="predicted"/>
<dbReference type="EMBL" id="WXYQ01000006">
    <property type="protein sequence ID" value="NBG95855.1"/>
    <property type="molecule type" value="Genomic_DNA"/>
</dbReference>
<evidence type="ECO:0000259" key="1">
    <source>
        <dbReference type="Pfam" id="PF13480"/>
    </source>
</evidence>
<name>A0A845QB25_9HYPH</name>
<evidence type="ECO:0000313" key="2">
    <source>
        <dbReference type="EMBL" id="NBG95855.1"/>
    </source>
</evidence>
<dbReference type="OrthoDB" id="213519at2"/>
<organism evidence="2 3">
    <name type="scientific">Pyruvatibacter mobilis</name>
    <dbReference type="NCBI Taxonomy" id="1712261"/>
    <lineage>
        <taxon>Bacteria</taxon>
        <taxon>Pseudomonadati</taxon>
        <taxon>Pseudomonadota</taxon>
        <taxon>Alphaproteobacteria</taxon>
        <taxon>Hyphomicrobiales</taxon>
        <taxon>Parvibaculaceae</taxon>
        <taxon>Pyruvatibacter</taxon>
    </lineage>
</organism>
<keyword evidence="3" id="KW-1185">Reference proteome</keyword>
<accession>A0A845QB25</accession>
<keyword evidence="2" id="KW-0808">Transferase</keyword>
<reference evidence="2 3" key="1">
    <citation type="journal article" date="2016" name="Int. J. Syst. Evol. Microbiol.">
        <title>Pyruvatibacter mobilis gen. nov., sp. nov., a marine bacterium from the culture broth of Picochlorum sp. 122.</title>
        <authorList>
            <person name="Wang G."/>
            <person name="Tang M."/>
            <person name="Wu H."/>
            <person name="Dai S."/>
            <person name="Li T."/>
            <person name="Chen C."/>
            <person name="He H."/>
            <person name="Fan J."/>
            <person name="Xiang W."/>
            <person name="Li X."/>
        </authorList>
    </citation>
    <scope>NUCLEOTIDE SEQUENCE [LARGE SCALE GENOMIC DNA]</scope>
    <source>
        <strain evidence="2 3">GYP-11</strain>
    </source>
</reference>
<dbReference type="AlphaFoldDB" id="A0A845QB25"/>
<protein>
    <submittedName>
        <fullName evidence="2">GNAT family N-acetyltransferase</fullName>
    </submittedName>
</protein>
<dbReference type="Pfam" id="PF13480">
    <property type="entry name" value="Acetyltransf_6"/>
    <property type="match status" value="1"/>
</dbReference>
<dbReference type="InterPro" id="IPR016181">
    <property type="entry name" value="Acyl_CoA_acyltransferase"/>
</dbReference>
<gene>
    <name evidence="2" type="ORF">GTQ45_08925</name>
</gene>
<dbReference type="Proteomes" id="UP000470384">
    <property type="component" value="Unassembled WGS sequence"/>
</dbReference>
<dbReference type="SUPFAM" id="SSF55729">
    <property type="entry name" value="Acyl-CoA N-acyltransferases (Nat)"/>
    <property type="match status" value="1"/>
</dbReference>
<dbReference type="GO" id="GO:0016740">
    <property type="term" value="F:transferase activity"/>
    <property type="evidence" value="ECO:0007669"/>
    <property type="project" value="UniProtKB-KW"/>
</dbReference>
<evidence type="ECO:0000313" key="3">
    <source>
        <dbReference type="Proteomes" id="UP000470384"/>
    </source>
</evidence>
<dbReference type="RefSeq" id="WP_160587737.1">
    <property type="nucleotide sequence ID" value="NZ_BMHN01000001.1"/>
</dbReference>
<dbReference type="GeneID" id="300654559"/>